<evidence type="ECO:0000256" key="4">
    <source>
        <dbReference type="ARBA" id="ARBA00022827"/>
    </source>
</evidence>
<dbReference type="InterPro" id="IPR006091">
    <property type="entry name" value="Acyl-CoA_Oxase/DH_mid-dom"/>
</dbReference>
<dbReference type="RefSeq" id="WP_142027980.1">
    <property type="nucleotide sequence ID" value="NZ_VFQE01000002.1"/>
</dbReference>
<sequence>MAVSFDLTEDQLELQKWVHDFAANVVRPAAAEYDEREAFPWPVLQEAAKIGLYSLDFFATQWFDESGLGIPLTMEELFWGDAGIGLAIVGTTLAAASVRANGTDEQVGQWIPAMFGTVEEPKVAAFCSSEPDAGSDVGAMRTRAVYDEATDEWVLTGAKTWATNGGIADIHVVTAVVDPELKARGHASFVVPPGTKGIAQGQKFLKHGIRASHTAEVVLDGCRIPGNYLLGGREKLEERLARAREGVKSGRTQPSMATFERTRPAVGAQAVGVARAAYDYALDYARQRVQFGRPIIENQAIAFLLADMKTSIDAARLLVWRAAWMARNGQQFTAAEGSMSKLVAGETAVRVTEKAMQILGGNGYTREYPVERMARDAKIYTIFEGTSEIQRLVIARTISGVHVR</sequence>
<dbReference type="FunFam" id="1.20.140.10:FF:000004">
    <property type="entry name" value="Acyl-CoA dehydrogenase FadE25"/>
    <property type="match status" value="1"/>
</dbReference>
<dbReference type="Proteomes" id="UP000319865">
    <property type="component" value="Unassembled WGS sequence"/>
</dbReference>
<proteinExistence type="inferred from homology"/>
<evidence type="ECO:0000259" key="6">
    <source>
        <dbReference type="Pfam" id="PF00441"/>
    </source>
</evidence>
<evidence type="ECO:0000259" key="8">
    <source>
        <dbReference type="Pfam" id="PF02771"/>
    </source>
</evidence>
<feature type="domain" description="Acyl-CoA dehydrogenase/oxidase C-terminal" evidence="6">
    <location>
        <begin position="256"/>
        <end position="398"/>
    </location>
</feature>
<keyword evidence="4 5" id="KW-0274">FAD</keyword>
<evidence type="ECO:0000259" key="7">
    <source>
        <dbReference type="Pfam" id="PF02770"/>
    </source>
</evidence>
<dbReference type="OrthoDB" id="8876745at2"/>
<dbReference type="Gene3D" id="2.40.110.10">
    <property type="entry name" value="Butyryl-CoA Dehydrogenase, subunit A, domain 2"/>
    <property type="match status" value="1"/>
</dbReference>
<dbReference type="AlphaFoldDB" id="A0A543P1X5"/>
<feature type="domain" description="Acyl-CoA dehydrogenase/oxidase N-terminal" evidence="8">
    <location>
        <begin position="8"/>
        <end position="114"/>
    </location>
</feature>
<dbReference type="Pfam" id="PF02771">
    <property type="entry name" value="Acyl-CoA_dh_N"/>
    <property type="match status" value="1"/>
</dbReference>
<keyword evidence="3 5" id="KW-0285">Flavoprotein</keyword>
<evidence type="ECO:0000256" key="2">
    <source>
        <dbReference type="ARBA" id="ARBA00009347"/>
    </source>
</evidence>
<dbReference type="Pfam" id="PF00441">
    <property type="entry name" value="Acyl-CoA_dh_1"/>
    <property type="match status" value="1"/>
</dbReference>
<dbReference type="InterPro" id="IPR006089">
    <property type="entry name" value="Acyl-CoA_DH_CS"/>
</dbReference>
<dbReference type="Pfam" id="PF02770">
    <property type="entry name" value="Acyl-CoA_dh_M"/>
    <property type="match status" value="1"/>
</dbReference>
<dbReference type="InterPro" id="IPR037069">
    <property type="entry name" value="AcylCoA_DH/ox_N_sf"/>
</dbReference>
<evidence type="ECO:0000313" key="9">
    <source>
        <dbReference type="EMBL" id="TQN38097.1"/>
    </source>
</evidence>
<dbReference type="InterPro" id="IPR046373">
    <property type="entry name" value="Acyl-CoA_Oxase/DH_mid-dom_sf"/>
</dbReference>
<reference evidence="9 10" key="1">
    <citation type="submission" date="2019-06" db="EMBL/GenBank/DDBJ databases">
        <title>Sequencing the genomes of 1000 actinobacteria strains.</title>
        <authorList>
            <person name="Klenk H.-P."/>
        </authorList>
    </citation>
    <scope>NUCLEOTIDE SEQUENCE [LARGE SCALE GENOMIC DNA]</scope>
    <source>
        <strain evidence="9 10">DSM 46837</strain>
    </source>
</reference>
<dbReference type="GO" id="GO:0003995">
    <property type="term" value="F:acyl-CoA dehydrogenase activity"/>
    <property type="evidence" value="ECO:0007669"/>
    <property type="project" value="InterPro"/>
</dbReference>
<evidence type="ECO:0000256" key="5">
    <source>
        <dbReference type="RuleBase" id="RU362125"/>
    </source>
</evidence>
<dbReference type="Gene3D" id="1.10.540.10">
    <property type="entry name" value="Acyl-CoA dehydrogenase/oxidase, N-terminal domain"/>
    <property type="match status" value="1"/>
</dbReference>
<keyword evidence="5" id="KW-0560">Oxidoreductase</keyword>
<evidence type="ECO:0000256" key="3">
    <source>
        <dbReference type="ARBA" id="ARBA00022630"/>
    </source>
</evidence>
<gene>
    <name evidence="9" type="ORF">FHU33_4782</name>
</gene>
<dbReference type="PANTHER" id="PTHR43884">
    <property type="entry name" value="ACYL-COA DEHYDROGENASE"/>
    <property type="match status" value="1"/>
</dbReference>
<dbReference type="SUPFAM" id="SSF56645">
    <property type="entry name" value="Acyl-CoA dehydrogenase NM domain-like"/>
    <property type="match status" value="1"/>
</dbReference>
<dbReference type="InterPro" id="IPR036250">
    <property type="entry name" value="AcylCo_DH-like_C"/>
</dbReference>
<name>A0A543P1X5_9ACTN</name>
<comment type="cofactor">
    <cofactor evidence="1 5">
        <name>FAD</name>
        <dbReference type="ChEBI" id="CHEBI:57692"/>
    </cofactor>
</comment>
<dbReference type="GO" id="GO:0050660">
    <property type="term" value="F:flavin adenine dinucleotide binding"/>
    <property type="evidence" value="ECO:0007669"/>
    <property type="project" value="InterPro"/>
</dbReference>
<evidence type="ECO:0000313" key="10">
    <source>
        <dbReference type="Proteomes" id="UP000319865"/>
    </source>
</evidence>
<dbReference type="InterPro" id="IPR013786">
    <property type="entry name" value="AcylCoA_DH/ox_N"/>
</dbReference>
<dbReference type="SUPFAM" id="SSF47203">
    <property type="entry name" value="Acyl-CoA dehydrogenase C-terminal domain-like"/>
    <property type="match status" value="1"/>
</dbReference>
<accession>A0A543P1X5</accession>
<dbReference type="Gene3D" id="1.20.140.10">
    <property type="entry name" value="Butyryl-CoA Dehydrogenase, subunit A, domain 3"/>
    <property type="match status" value="1"/>
</dbReference>
<evidence type="ECO:0000256" key="1">
    <source>
        <dbReference type="ARBA" id="ARBA00001974"/>
    </source>
</evidence>
<dbReference type="InterPro" id="IPR009075">
    <property type="entry name" value="AcylCo_DH/oxidase_C"/>
</dbReference>
<dbReference type="PANTHER" id="PTHR43884:SF12">
    <property type="entry name" value="ISOVALERYL-COA DEHYDROGENASE, MITOCHONDRIAL-RELATED"/>
    <property type="match status" value="1"/>
</dbReference>
<comment type="caution">
    <text evidence="9">The sequence shown here is derived from an EMBL/GenBank/DDBJ whole genome shotgun (WGS) entry which is preliminary data.</text>
</comment>
<organism evidence="9 10">
    <name type="scientific">Blastococcus colisei</name>
    <dbReference type="NCBI Taxonomy" id="1564162"/>
    <lineage>
        <taxon>Bacteria</taxon>
        <taxon>Bacillati</taxon>
        <taxon>Actinomycetota</taxon>
        <taxon>Actinomycetes</taxon>
        <taxon>Geodermatophilales</taxon>
        <taxon>Geodermatophilaceae</taxon>
        <taxon>Blastococcus</taxon>
    </lineage>
</organism>
<feature type="domain" description="Acyl-CoA oxidase/dehydrogenase middle" evidence="7">
    <location>
        <begin position="125"/>
        <end position="222"/>
    </location>
</feature>
<dbReference type="EMBL" id="VFQE01000002">
    <property type="protein sequence ID" value="TQN38097.1"/>
    <property type="molecule type" value="Genomic_DNA"/>
</dbReference>
<dbReference type="InterPro" id="IPR009100">
    <property type="entry name" value="AcylCoA_DH/oxidase_NM_dom_sf"/>
</dbReference>
<protein>
    <submittedName>
        <fullName evidence="9">Alkylation response protein AidB-like acyl-CoA dehydrogenase</fullName>
    </submittedName>
</protein>
<keyword evidence="10" id="KW-1185">Reference proteome</keyword>
<comment type="similarity">
    <text evidence="2 5">Belongs to the acyl-CoA dehydrogenase family.</text>
</comment>
<dbReference type="PROSITE" id="PS00073">
    <property type="entry name" value="ACYL_COA_DH_2"/>
    <property type="match status" value="1"/>
</dbReference>